<keyword evidence="5" id="KW-1185">Reference proteome</keyword>
<protein>
    <recommendedName>
        <fullName evidence="3">Molybdopterin synthase sulfur carrier subunit</fullName>
    </recommendedName>
</protein>
<proteinExistence type="inferred from homology"/>
<evidence type="ECO:0000256" key="1">
    <source>
        <dbReference type="ARBA" id="ARBA00022741"/>
    </source>
</evidence>
<comment type="similarity">
    <text evidence="2">Belongs to the MoaD family.</text>
</comment>
<dbReference type="GO" id="GO:1990133">
    <property type="term" value="C:molybdopterin adenylyltransferase complex"/>
    <property type="evidence" value="ECO:0007669"/>
    <property type="project" value="TreeGrafter"/>
</dbReference>
<dbReference type="CDD" id="cd00754">
    <property type="entry name" value="Ubl_MoaD"/>
    <property type="match status" value="1"/>
</dbReference>
<evidence type="ECO:0000256" key="2">
    <source>
        <dbReference type="ARBA" id="ARBA00024200"/>
    </source>
</evidence>
<evidence type="ECO:0000256" key="3">
    <source>
        <dbReference type="ARBA" id="ARBA00024247"/>
    </source>
</evidence>
<dbReference type="Pfam" id="PF02597">
    <property type="entry name" value="ThiS"/>
    <property type="match status" value="1"/>
</dbReference>
<dbReference type="UniPathway" id="UPA00344"/>
<sequence>MRVTVTLFAAAQEATGSSLLELELEDTATVADLRDALVLQSPALGPMMSHCLVAIDADYAADSTILSPDQEIALIPPVSGG</sequence>
<dbReference type="PANTHER" id="PTHR33359">
    <property type="entry name" value="MOLYBDOPTERIN SYNTHASE SULFUR CARRIER SUBUNIT"/>
    <property type="match status" value="1"/>
</dbReference>
<name>A0A518DR87_9BACT</name>
<dbReference type="InterPro" id="IPR012675">
    <property type="entry name" value="Beta-grasp_dom_sf"/>
</dbReference>
<accession>A0A518DR87</accession>
<dbReference type="PANTHER" id="PTHR33359:SF1">
    <property type="entry name" value="MOLYBDOPTERIN SYNTHASE SULFUR CARRIER SUBUNIT"/>
    <property type="match status" value="1"/>
</dbReference>
<gene>
    <name evidence="4" type="ORF">Pla8534_21440</name>
</gene>
<dbReference type="GO" id="GO:0006777">
    <property type="term" value="P:Mo-molybdopterin cofactor biosynthetic process"/>
    <property type="evidence" value="ECO:0007669"/>
    <property type="project" value="InterPro"/>
</dbReference>
<dbReference type="AlphaFoldDB" id="A0A518DR87"/>
<keyword evidence="1" id="KW-0547">Nucleotide-binding</keyword>
<dbReference type="RefSeq" id="WP_145052626.1">
    <property type="nucleotide sequence ID" value="NZ_CP036433.1"/>
</dbReference>
<dbReference type="OrthoDB" id="7066694at2"/>
<dbReference type="InterPro" id="IPR016155">
    <property type="entry name" value="Mopterin_synth/thiamin_S_b"/>
</dbReference>
<dbReference type="Proteomes" id="UP000317648">
    <property type="component" value="Chromosome"/>
</dbReference>
<dbReference type="InterPro" id="IPR044672">
    <property type="entry name" value="MOCS2A"/>
</dbReference>
<reference evidence="4 5" key="1">
    <citation type="submission" date="2019-02" db="EMBL/GenBank/DDBJ databases">
        <title>Deep-cultivation of Planctomycetes and their phenomic and genomic characterization uncovers novel biology.</title>
        <authorList>
            <person name="Wiegand S."/>
            <person name="Jogler M."/>
            <person name="Boedeker C."/>
            <person name="Pinto D."/>
            <person name="Vollmers J."/>
            <person name="Rivas-Marin E."/>
            <person name="Kohn T."/>
            <person name="Peeters S.H."/>
            <person name="Heuer A."/>
            <person name="Rast P."/>
            <person name="Oberbeckmann S."/>
            <person name="Bunk B."/>
            <person name="Jeske O."/>
            <person name="Meyerdierks A."/>
            <person name="Storesund J.E."/>
            <person name="Kallscheuer N."/>
            <person name="Luecker S."/>
            <person name="Lage O.M."/>
            <person name="Pohl T."/>
            <person name="Merkel B.J."/>
            <person name="Hornburger P."/>
            <person name="Mueller R.-W."/>
            <person name="Bruemmer F."/>
            <person name="Labrenz M."/>
            <person name="Spormann A.M."/>
            <person name="Op den Camp H."/>
            <person name="Overmann J."/>
            <person name="Amann R."/>
            <person name="Jetten M.S.M."/>
            <person name="Mascher T."/>
            <person name="Medema M.H."/>
            <person name="Devos D.P."/>
            <person name="Kaster A.-K."/>
            <person name="Ovreas L."/>
            <person name="Rohde M."/>
            <person name="Galperin M.Y."/>
            <person name="Jogler C."/>
        </authorList>
    </citation>
    <scope>NUCLEOTIDE SEQUENCE [LARGE SCALE GENOMIC DNA]</scope>
    <source>
        <strain evidence="4 5">Pla85_3_4</strain>
    </source>
</reference>
<dbReference type="EMBL" id="CP036433">
    <property type="protein sequence ID" value="QDU94355.1"/>
    <property type="molecule type" value="Genomic_DNA"/>
</dbReference>
<dbReference type="Gene3D" id="3.10.20.30">
    <property type="match status" value="1"/>
</dbReference>
<evidence type="ECO:0000313" key="4">
    <source>
        <dbReference type="EMBL" id="QDU94355.1"/>
    </source>
</evidence>
<dbReference type="KEGG" id="lcre:Pla8534_21440"/>
<evidence type="ECO:0000313" key="5">
    <source>
        <dbReference type="Proteomes" id="UP000317648"/>
    </source>
</evidence>
<dbReference type="GO" id="GO:0000166">
    <property type="term" value="F:nucleotide binding"/>
    <property type="evidence" value="ECO:0007669"/>
    <property type="project" value="UniProtKB-KW"/>
</dbReference>
<organism evidence="4 5">
    <name type="scientific">Lignipirellula cremea</name>
    <dbReference type="NCBI Taxonomy" id="2528010"/>
    <lineage>
        <taxon>Bacteria</taxon>
        <taxon>Pseudomonadati</taxon>
        <taxon>Planctomycetota</taxon>
        <taxon>Planctomycetia</taxon>
        <taxon>Pirellulales</taxon>
        <taxon>Pirellulaceae</taxon>
        <taxon>Lignipirellula</taxon>
    </lineage>
</organism>
<dbReference type="InterPro" id="IPR003749">
    <property type="entry name" value="ThiS/MoaD-like"/>
</dbReference>
<dbReference type="SUPFAM" id="SSF54285">
    <property type="entry name" value="MoaD/ThiS"/>
    <property type="match status" value="1"/>
</dbReference>